<dbReference type="AlphaFoldDB" id="A0A3C1KHU5"/>
<accession>A0A3C1KHU5</accession>
<feature type="non-terminal residue" evidence="1">
    <location>
        <position position="70"/>
    </location>
</feature>
<reference evidence="1 2" key="1">
    <citation type="journal article" date="2018" name="Nat. Biotechnol.">
        <title>A standardized bacterial taxonomy based on genome phylogeny substantially revises the tree of life.</title>
        <authorList>
            <person name="Parks D.H."/>
            <person name="Chuvochina M."/>
            <person name="Waite D.W."/>
            <person name="Rinke C."/>
            <person name="Skarshewski A."/>
            <person name="Chaumeil P.A."/>
            <person name="Hugenholtz P."/>
        </authorList>
    </citation>
    <scope>NUCLEOTIDE SEQUENCE [LARGE SCALE GENOMIC DNA]</scope>
    <source>
        <strain evidence="1">UBA9152</strain>
    </source>
</reference>
<evidence type="ECO:0000313" key="2">
    <source>
        <dbReference type="Proteomes" id="UP000257479"/>
    </source>
</evidence>
<dbReference type="Proteomes" id="UP000257479">
    <property type="component" value="Unassembled WGS sequence"/>
</dbReference>
<proteinExistence type="predicted"/>
<name>A0A3C1KHU5_9MICO</name>
<protein>
    <submittedName>
        <fullName evidence="1">Uncharacterized protein</fullName>
    </submittedName>
</protein>
<organism evidence="1 2">
    <name type="scientific">Microbacterium ginsengisoli</name>
    <dbReference type="NCBI Taxonomy" id="400772"/>
    <lineage>
        <taxon>Bacteria</taxon>
        <taxon>Bacillati</taxon>
        <taxon>Actinomycetota</taxon>
        <taxon>Actinomycetes</taxon>
        <taxon>Micrococcales</taxon>
        <taxon>Microbacteriaceae</taxon>
        <taxon>Microbacterium</taxon>
    </lineage>
</organism>
<dbReference type="EMBL" id="DMNG01000281">
    <property type="protein sequence ID" value="HAN26073.1"/>
    <property type="molecule type" value="Genomic_DNA"/>
</dbReference>
<sequence length="70" mass="7093">GGLLDAELTAVAGTAAVLAVDPAVVASIRVLGSSAPASARAWLQRLMTLPNERFALQYGDADVATQLEAA</sequence>
<feature type="non-terminal residue" evidence="1">
    <location>
        <position position="1"/>
    </location>
</feature>
<evidence type="ECO:0000313" key="1">
    <source>
        <dbReference type="EMBL" id="HAN26073.1"/>
    </source>
</evidence>
<gene>
    <name evidence="1" type="ORF">DCP95_16120</name>
</gene>
<comment type="caution">
    <text evidence="1">The sequence shown here is derived from an EMBL/GenBank/DDBJ whole genome shotgun (WGS) entry which is preliminary data.</text>
</comment>